<keyword evidence="3" id="KW-1185">Reference proteome</keyword>
<name>A0ABQ7XV63_BRANA</name>
<protein>
    <submittedName>
        <fullName evidence="2">Uncharacterized protein</fullName>
    </submittedName>
</protein>
<accession>A0ABQ7XV63</accession>
<dbReference type="EMBL" id="JAGKQM010000019">
    <property type="protein sequence ID" value="KAH0859761.1"/>
    <property type="molecule type" value="Genomic_DNA"/>
</dbReference>
<evidence type="ECO:0000313" key="3">
    <source>
        <dbReference type="Proteomes" id="UP000824890"/>
    </source>
</evidence>
<comment type="caution">
    <text evidence="2">The sequence shown here is derived from an EMBL/GenBank/DDBJ whole genome shotgun (WGS) entry which is preliminary data.</text>
</comment>
<sequence>VQEEVKRLKVRIHEHENLLRECEALKVQVRMLVKRVSELERVL</sequence>
<feature type="non-terminal residue" evidence="2">
    <location>
        <position position="1"/>
    </location>
</feature>
<evidence type="ECO:0000256" key="1">
    <source>
        <dbReference type="SAM" id="Coils"/>
    </source>
</evidence>
<gene>
    <name evidence="2" type="ORF">HID58_088022</name>
</gene>
<feature type="coiled-coil region" evidence="1">
    <location>
        <begin position="5"/>
        <end position="42"/>
    </location>
</feature>
<keyword evidence="1" id="KW-0175">Coiled coil</keyword>
<proteinExistence type="predicted"/>
<organism evidence="2 3">
    <name type="scientific">Brassica napus</name>
    <name type="common">Rape</name>
    <dbReference type="NCBI Taxonomy" id="3708"/>
    <lineage>
        <taxon>Eukaryota</taxon>
        <taxon>Viridiplantae</taxon>
        <taxon>Streptophyta</taxon>
        <taxon>Embryophyta</taxon>
        <taxon>Tracheophyta</taxon>
        <taxon>Spermatophyta</taxon>
        <taxon>Magnoliopsida</taxon>
        <taxon>eudicotyledons</taxon>
        <taxon>Gunneridae</taxon>
        <taxon>Pentapetalae</taxon>
        <taxon>rosids</taxon>
        <taxon>malvids</taxon>
        <taxon>Brassicales</taxon>
        <taxon>Brassicaceae</taxon>
        <taxon>Brassiceae</taxon>
        <taxon>Brassica</taxon>
    </lineage>
</organism>
<dbReference type="Proteomes" id="UP000824890">
    <property type="component" value="Unassembled WGS sequence"/>
</dbReference>
<reference evidence="2 3" key="1">
    <citation type="submission" date="2021-05" db="EMBL/GenBank/DDBJ databases">
        <title>Genome Assembly of Synthetic Allotetraploid Brassica napus Reveals Homoeologous Exchanges between Subgenomes.</title>
        <authorList>
            <person name="Davis J.T."/>
        </authorList>
    </citation>
    <scope>NUCLEOTIDE SEQUENCE [LARGE SCALE GENOMIC DNA]</scope>
    <source>
        <strain evidence="3">cv. Da-Ae</strain>
        <tissue evidence="2">Seedling</tissue>
    </source>
</reference>
<evidence type="ECO:0000313" key="2">
    <source>
        <dbReference type="EMBL" id="KAH0859761.1"/>
    </source>
</evidence>